<name>A0ABD3KKE3_EUCGL</name>
<dbReference type="AlphaFoldDB" id="A0ABD3KKE3"/>
<evidence type="ECO:0000313" key="1">
    <source>
        <dbReference type="EMBL" id="KAL3738593.1"/>
    </source>
</evidence>
<comment type="caution">
    <text evidence="1">The sequence shown here is derived from an EMBL/GenBank/DDBJ whole genome shotgun (WGS) entry which is preliminary data.</text>
</comment>
<dbReference type="Proteomes" id="UP001634007">
    <property type="component" value="Unassembled WGS sequence"/>
</dbReference>
<reference evidence="1 2" key="1">
    <citation type="submission" date="2024-11" db="EMBL/GenBank/DDBJ databases">
        <title>Chromosome-level genome assembly of Eucalyptus globulus Labill. provides insights into its genome evolution.</title>
        <authorList>
            <person name="Li X."/>
        </authorList>
    </citation>
    <scope>NUCLEOTIDE SEQUENCE [LARGE SCALE GENOMIC DNA]</scope>
    <source>
        <strain evidence="1">CL2024</strain>
        <tissue evidence="1">Fresh tender leaves</tissue>
    </source>
</reference>
<keyword evidence="2" id="KW-1185">Reference proteome</keyword>
<dbReference type="EMBL" id="JBJKBG010000005">
    <property type="protein sequence ID" value="KAL3738593.1"/>
    <property type="molecule type" value="Genomic_DNA"/>
</dbReference>
<gene>
    <name evidence="1" type="ORF">ACJRO7_020034</name>
</gene>
<accession>A0ABD3KKE3</accession>
<organism evidence="1 2">
    <name type="scientific">Eucalyptus globulus</name>
    <name type="common">Tasmanian blue gum</name>
    <dbReference type="NCBI Taxonomy" id="34317"/>
    <lineage>
        <taxon>Eukaryota</taxon>
        <taxon>Viridiplantae</taxon>
        <taxon>Streptophyta</taxon>
        <taxon>Embryophyta</taxon>
        <taxon>Tracheophyta</taxon>
        <taxon>Spermatophyta</taxon>
        <taxon>Magnoliopsida</taxon>
        <taxon>eudicotyledons</taxon>
        <taxon>Gunneridae</taxon>
        <taxon>Pentapetalae</taxon>
        <taxon>rosids</taxon>
        <taxon>malvids</taxon>
        <taxon>Myrtales</taxon>
        <taxon>Myrtaceae</taxon>
        <taxon>Myrtoideae</taxon>
        <taxon>Eucalypteae</taxon>
        <taxon>Eucalyptus</taxon>
    </lineage>
</organism>
<proteinExistence type="predicted"/>
<evidence type="ECO:0000313" key="2">
    <source>
        <dbReference type="Proteomes" id="UP001634007"/>
    </source>
</evidence>
<protein>
    <submittedName>
        <fullName evidence="1">Uncharacterized protein</fullName>
    </submittedName>
</protein>
<sequence>MGRETTLSKSGGGNDAGAVLAHPNHTAFFKILFFTGSLPARLFSLIVFAGQFPNFSTSSLSLSLPSWISELGQLGNRIPPPPPRTAAAPRDAHPLLLRLPGKKEELLSNSGFRCRPSAPGELNLLGVFARPAPPAANAAAARAALCS</sequence>